<reference evidence="2" key="1">
    <citation type="journal article" date="2019" name="Int. J. Syst. Evol. Microbiol.">
        <title>The Global Catalogue of Microorganisms (GCM) 10K type strain sequencing project: providing services to taxonomists for standard genome sequencing and annotation.</title>
        <authorList>
            <consortium name="The Broad Institute Genomics Platform"/>
            <consortium name="The Broad Institute Genome Sequencing Center for Infectious Disease"/>
            <person name="Wu L."/>
            <person name="Ma J."/>
        </authorList>
    </citation>
    <scope>NUCLEOTIDE SEQUENCE [LARGE SCALE GENOMIC DNA]</scope>
    <source>
        <strain evidence="2">KCTC 23723</strain>
    </source>
</reference>
<gene>
    <name evidence="1" type="ORF">GCM10008111_16970</name>
</gene>
<keyword evidence="2" id="KW-1185">Reference proteome</keyword>
<sequence>MQKKWLLGAVVGGVLAITVGVYQYVNYRAAAILAEQITVINESYAVMATQGLMPGVALSYENIKANYWRNDYQIAGLAINVAGLGVLAEVASIQVTGFKPGTLAETGRVEIKDVKLAKGMQLLLPPALAELSNEIALSTHYNYQYHAAKGELLLEQHIQLGEQFHLHYQLTLQQMQPLWQFATDLTKMDAETQQNYSQSPAYTAALNTALEQGQLQQGSVTLTNQGFLQKLQPILASTEQTAQLSGIKTQLEQYLSTANTLPESINMALLAFIADPKVLQMRFQLSEPASFAQLKDEAFLAELQTAEQIIHFINLQLTVNP</sequence>
<name>A0ABQ2WLK8_9ALTE</name>
<organism evidence="1 2">
    <name type="scientific">Alishewanella tabrizica</name>
    <dbReference type="NCBI Taxonomy" id="671278"/>
    <lineage>
        <taxon>Bacteria</taxon>
        <taxon>Pseudomonadati</taxon>
        <taxon>Pseudomonadota</taxon>
        <taxon>Gammaproteobacteria</taxon>
        <taxon>Alteromonadales</taxon>
        <taxon>Alteromonadaceae</taxon>
        <taxon>Alishewanella</taxon>
    </lineage>
</organism>
<dbReference type="RefSeq" id="WP_189482482.1">
    <property type="nucleotide sequence ID" value="NZ_BMYR01000006.1"/>
</dbReference>
<dbReference type="EMBL" id="BMYR01000006">
    <property type="protein sequence ID" value="GGW61398.1"/>
    <property type="molecule type" value="Genomic_DNA"/>
</dbReference>
<comment type="caution">
    <text evidence="1">The sequence shown here is derived from an EMBL/GenBank/DDBJ whole genome shotgun (WGS) entry which is preliminary data.</text>
</comment>
<evidence type="ECO:0000313" key="1">
    <source>
        <dbReference type="EMBL" id="GGW61398.1"/>
    </source>
</evidence>
<dbReference type="Proteomes" id="UP000634667">
    <property type="component" value="Unassembled WGS sequence"/>
</dbReference>
<evidence type="ECO:0000313" key="2">
    <source>
        <dbReference type="Proteomes" id="UP000634667"/>
    </source>
</evidence>
<evidence type="ECO:0008006" key="3">
    <source>
        <dbReference type="Google" id="ProtNLM"/>
    </source>
</evidence>
<accession>A0ABQ2WLK8</accession>
<protein>
    <recommendedName>
        <fullName evidence="3">DUF945 domain-containing protein</fullName>
    </recommendedName>
</protein>
<proteinExistence type="predicted"/>